<dbReference type="GeneID" id="18908538"/>
<name>K5WD95_PHACS</name>
<feature type="non-terminal residue" evidence="6">
    <location>
        <position position="175"/>
    </location>
</feature>
<accession>K5WD95</accession>
<keyword evidence="3" id="KW-0862">Zinc</keyword>
<keyword evidence="7" id="KW-1185">Reference proteome</keyword>
<evidence type="ECO:0000313" key="6">
    <source>
        <dbReference type="EMBL" id="EKM56984.1"/>
    </source>
</evidence>
<gene>
    <name evidence="6" type="ORF">PHACADRAFT_142058</name>
</gene>
<dbReference type="SUPFAM" id="SSF57850">
    <property type="entry name" value="RING/U-box"/>
    <property type="match status" value="2"/>
</dbReference>
<protein>
    <recommendedName>
        <fullName evidence="5">ZZ-type domain-containing protein</fullName>
    </recommendedName>
</protein>
<dbReference type="InterPro" id="IPR043145">
    <property type="entry name" value="Znf_ZZ_sf"/>
</dbReference>
<dbReference type="GO" id="GO:0008270">
    <property type="term" value="F:zinc ion binding"/>
    <property type="evidence" value="ECO:0007669"/>
    <property type="project" value="UniProtKB-KW"/>
</dbReference>
<evidence type="ECO:0000256" key="4">
    <source>
        <dbReference type="SAM" id="MobiDB-lite"/>
    </source>
</evidence>
<dbReference type="KEGG" id="pco:PHACADRAFT_142058"/>
<evidence type="ECO:0000313" key="7">
    <source>
        <dbReference type="Proteomes" id="UP000008370"/>
    </source>
</evidence>
<dbReference type="EMBL" id="JH930471">
    <property type="protein sequence ID" value="EKM56984.1"/>
    <property type="molecule type" value="Genomic_DNA"/>
</dbReference>
<dbReference type="HOGENOM" id="CLU_1536165_0_0_1"/>
<evidence type="ECO:0000256" key="3">
    <source>
        <dbReference type="ARBA" id="ARBA00022833"/>
    </source>
</evidence>
<dbReference type="Gene3D" id="3.30.60.90">
    <property type="match status" value="2"/>
</dbReference>
<dbReference type="RefSeq" id="XP_007394813.1">
    <property type="nucleotide sequence ID" value="XM_007394751.1"/>
</dbReference>
<evidence type="ECO:0000256" key="1">
    <source>
        <dbReference type="ARBA" id="ARBA00022723"/>
    </source>
</evidence>
<organism evidence="6 7">
    <name type="scientific">Phanerochaete carnosa (strain HHB-10118-sp)</name>
    <name type="common">White-rot fungus</name>
    <name type="synonym">Peniophora carnosa</name>
    <dbReference type="NCBI Taxonomy" id="650164"/>
    <lineage>
        <taxon>Eukaryota</taxon>
        <taxon>Fungi</taxon>
        <taxon>Dikarya</taxon>
        <taxon>Basidiomycota</taxon>
        <taxon>Agaricomycotina</taxon>
        <taxon>Agaricomycetes</taxon>
        <taxon>Polyporales</taxon>
        <taxon>Phanerochaetaceae</taxon>
        <taxon>Phanerochaete</taxon>
    </lineage>
</organism>
<feature type="domain" description="ZZ-type" evidence="5">
    <location>
        <begin position="35"/>
        <end position="74"/>
    </location>
</feature>
<dbReference type="InParanoid" id="K5WD95"/>
<proteinExistence type="predicted"/>
<feature type="compositionally biased region" description="Polar residues" evidence="4">
    <location>
        <begin position="1"/>
        <end position="13"/>
    </location>
</feature>
<reference evidence="6 7" key="1">
    <citation type="journal article" date="2012" name="BMC Genomics">
        <title>Comparative genomics of the white-rot fungi, Phanerochaete carnosa and P. chrysosporium, to elucidate the genetic basis of the distinct wood types they colonize.</title>
        <authorList>
            <person name="Suzuki H."/>
            <person name="MacDonald J."/>
            <person name="Syed K."/>
            <person name="Salamov A."/>
            <person name="Hori C."/>
            <person name="Aerts A."/>
            <person name="Henrissat B."/>
            <person name="Wiebenga A."/>
            <person name="vanKuyk P.A."/>
            <person name="Barry K."/>
            <person name="Lindquist E."/>
            <person name="LaButti K."/>
            <person name="Lapidus A."/>
            <person name="Lucas S."/>
            <person name="Coutinho P."/>
            <person name="Gong Y."/>
            <person name="Samejima M."/>
            <person name="Mahadevan R."/>
            <person name="Abou-Zaid M."/>
            <person name="de Vries R.P."/>
            <person name="Igarashi K."/>
            <person name="Yadav J.S."/>
            <person name="Grigoriev I.V."/>
            <person name="Master E.R."/>
        </authorList>
    </citation>
    <scope>NUCLEOTIDE SEQUENCE [LARGE SCALE GENOMIC DNA]</scope>
    <source>
        <strain evidence="6 7">HHB-10118-sp</strain>
    </source>
</reference>
<evidence type="ECO:0000259" key="5">
    <source>
        <dbReference type="Pfam" id="PF00569"/>
    </source>
</evidence>
<evidence type="ECO:0000256" key="2">
    <source>
        <dbReference type="ARBA" id="ARBA00022771"/>
    </source>
</evidence>
<dbReference type="AlphaFoldDB" id="K5WD95"/>
<keyword evidence="1" id="KW-0479">Metal-binding</keyword>
<dbReference type="OrthoDB" id="3350428at2759"/>
<dbReference type="Proteomes" id="UP000008370">
    <property type="component" value="Unassembled WGS sequence"/>
</dbReference>
<dbReference type="InterPro" id="IPR000433">
    <property type="entry name" value="Znf_ZZ"/>
</dbReference>
<keyword evidence="2" id="KW-0863">Zinc-finger</keyword>
<feature type="region of interest" description="Disordered" evidence="4">
    <location>
        <begin position="1"/>
        <end position="31"/>
    </location>
</feature>
<dbReference type="Pfam" id="PF00569">
    <property type="entry name" value="ZZ"/>
    <property type="match status" value="1"/>
</dbReference>
<sequence>MSHNPLHSFNPLESPTARLESGPDSSSERDTAEGQIKCSGCRCRTFRIRHQCLECPDFSLCHLCISSLRRRSEHGIRHRFFPVEYPWDIGAFEAVCALPNAPRCRNCGVKASLAQHKCLSCSDFAFCSWCISDPDVRLKHDVGHPFFPYTSRSRAGIAKYEARRRQFAAYKDSDV</sequence>